<dbReference type="AlphaFoldDB" id="A0A552UAM7"/>
<dbReference type="GO" id="GO:0016020">
    <property type="term" value="C:membrane"/>
    <property type="evidence" value="ECO:0007669"/>
    <property type="project" value="UniProtKB-SubCell"/>
</dbReference>
<dbReference type="InterPro" id="IPR011701">
    <property type="entry name" value="MFS"/>
</dbReference>
<keyword evidence="4 6" id="KW-1133">Transmembrane helix</keyword>
<dbReference type="EMBL" id="VJWA01000002">
    <property type="protein sequence ID" value="TRW15271.1"/>
    <property type="molecule type" value="Genomic_DNA"/>
</dbReference>
<dbReference type="InterPro" id="IPR020846">
    <property type="entry name" value="MFS_dom"/>
</dbReference>
<feature type="transmembrane region" description="Helical" evidence="6">
    <location>
        <begin position="396"/>
        <end position="417"/>
    </location>
</feature>
<dbReference type="Proteomes" id="UP000317894">
    <property type="component" value="Unassembled WGS sequence"/>
</dbReference>
<dbReference type="InterPro" id="IPR044770">
    <property type="entry name" value="MFS_spinster-like"/>
</dbReference>
<accession>A0A552UAM7</accession>
<feature type="domain" description="Major facilitator superfamily (MFS) profile" evidence="7">
    <location>
        <begin position="17"/>
        <end position="419"/>
    </location>
</feature>
<sequence length="421" mass="42980">MPRLDGLAPTIRRNWPTLLVLAVVVAMAFLSVGSFSAVQEAAKAELRLSDVMLGTIQGVSAAVPLVLLSAPAGAAVDRVNRMHLLLGMSVIWTMGTLGTAFAGSAAMLFVARMLASIGIAGALTAAISIAADLCGQSERGRAMLILTLGKSAGQAAAFSATGALFGFFQIAGPSLGELSAWRASHVILAIAAAVLTLPLLMLREPARQETQIEGTRPPFGVVLRSLWARRSFILPLFAGGVAVAMADTAAAIWAAPVLGRAFNLTPDQFGGWMGAIMLVTGIVGAVTGGLAADWGQKRGRILFPAILAAGLSVPAALFPVMGSVTGFAVVLALFAFSGYVIGVIIAAVLAVTLPNEMRGLGIGIFLALAGLVAFGLAPPLVGWIATLLGGEAHLPAALALVATTVSAFSLVCFIIAARRPI</sequence>
<evidence type="ECO:0000256" key="4">
    <source>
        <dbReference type="ARBA" id="ARBA00022989"/>
    </source>
</evidence>
<feature type="transmembrane region" description="Helical" evidence="6">
    <location>
        <begin position="109"/>
        <end position="131"/>
    </location>
</feature>
<evidence type="ECO:0000256" key="5">
    <source>
        <dbReference type="ARBA" id="ARBA00023136"/>
    </source>
</evidence>
<evidence type="ECO:0000256" key="6">
    <source>
        <dbReference type="SAM" id="Phobius"/>
    </source>
</evidence>
<feature type="transmembrane region" description="Helical" evidence="6">
    <location>
        <begin position="51"/>
        <end position="72"/>
    </location>
</feature>
<evidence type="ECO:0000256" key="3">
    <source>
        <dbReference type="ARBA" id="ARBA00022692"/>
    </source>
</evidence>
<keyword evidence="5 6" id="KW-0472">Membrane</keyword>
<feature type="transmembrane region" description="Helical" evidence="6">
    <location>
        <begin position="275"/>
        <end position="294"/>
    </location>
</feature>
<comment type="subcellular location">
    <subcellularLocation>
        <location evidence="1">Membrane</location>
        <topology evidence="1">Multi-pass membrane protein</topology>
    </subcellularLocation>
</comment>
<organism evidence="8 9">
    <name type="scientific">Glacieibacterium frigidum</name>
    <dbReference type="NCBI Taxonomy" id="2593303"/>
    <lineage>
        <taxon>Bacteria</taxon>
        <taxon>Pseudomonadati</taxon>
        <taxon>Pseudomonadota</taxon>
        <taxon>Alphaproteobacteria</taxon>
        <taxon>Sphingomonadales</taxon>
        <taxon>Sphingosinicellaceae</taxon>
        <taxon>Glacieibacterium</taxon>
    </lineage>
</organism>
<feature type="transmembrane region" description="Helical" evidence="6">
    <location>
        <begin position="232"/>
        <end position="255"/>
    </location>
</feature>
<gene>
    <name evidence="8" type="ORF">FMM06_10425</name>
</gene>
<dbReference type="InterPro" id="IPR036259">
    <property type="entry name" value="MFS_trans_sf"/>
</dbReference>
<dbReference type="GO" id="GO:0022857">
    <property type="term" value="F:transmembrane transporter activity"/>
    <property type="evidence" value="ECO:0007669"/>
    <property type="project" value="InterPro"/>
</dbReference>
<keyword evidence="9" id="KW-1185">Reference proteome</keyword>
<dbReference type="PANTHER" id="PTHR23505">
    <property type="entry name" value="SPINSTER"/>
    <property type="match status" value="1"/>
</dbReference>
<evidence type="ECO:0000256" key="2">
    <source>
        <dbReference type="ARBA" id="ARBA00022448"/>
    </source>
</evidence>
<evidence type="ECO:0000313" key="8">
    <source>
        <dbReference type="EMBL" id="TRW15271.1"/>
    </source>
</evidence>
<dbReference type="Gene3D" id="1.20.1250.20">
    <property type="entry name" value="MFS general substrate transporter like domains"/>
    <property type="match status" value="1"/>
</dbReference>
<feature type="transmembrane region" description="Helical" evidence="6">
    <location>
        <begin position="327"/>
        <end position="353"/>
    </location>
</feature>
<dbReference type="SUPFAM" id="SSF103473">
    <property type="entry name" value="MFS general substrate transporter"/>
    <property type="match status" value="1"/>
</dbReference>
<reference evidence="8 9" key="1">
    <citation type="submission" date="2019-07" db="EMBL/GenBank/DDBJ databases">
        <title>Novel species isolated from glacier.</title>
        <authorList>
            <person name="Liu Q."/>
            <person name="Xin Y.-H."/>
        </authorList>
    </citation>
    <scope>NUCLEOTIDE SEQUENCE [LARGE SCALE GENOMIC DNA]</scope>
    <source>
        <strain evidence="8 9">LB1R16</strain>
    </source>
</reference>
<evidence type="ECO:0000313" key="9">
    <source>
        <dbReference type="Proteomes" id="UP000317894"/>
    </source>
</evidence>
<feature type="transmembrane region" description="Helical" evidence="6">
    <location>
        <begin position="84"/>
        <end position="103"/>
    </location>
</feature>
<keyword evidence="2" id="KW-0813">Transport</keyword>
<feature type="transmembrane region" description="Helical" evidence="6">
    <location>
        <begin position="183"/>
        <end position="202"/>
    </location>
</feature>
<dbReference type="Pfam" id="PF07690">
    <property type="entry name" value="MFS_1"/>
    <property type="match status" value="1"/>
</dbReference>
<keyword evidence="3 6" id="KW-0812">Transmembrane</keyword>
<comment type="caution">
    <text evidence="8">The sequence shown here is derived from an EMBL/GenBank/DDBJ whole genome shotgun (WGS) entry which is preliminary data.</text>
</comment>
<evidence type="ECO:0000256" key="1">
    <source>
        <dbReference type="ARBA" id="ARBA00004141"/>
    </source>
</evidence>
<protein>
    <submittedName>
        <fullName evidence="8">MFS transporter</fullName>
    </submittedName>
</protein>
<dbReference type="OrthoDB" id="7187764at2"/>
<feature type="transmembrane region" description="Helical" evidence="6">
    <location>
        <begin position="301"/>
        <end position="321"/>
    </location>
</feature>
<evidence type="ECO:0000259" key="7">
    <source>
        <dbReference type="PROSITE" id="PS50850"/>
    </source>
</evidence>
<dbReference type="PANTHER" id="PTHR23505:SF79">
    <property type="entry name" value="PROTEIN SPINSTER"/>
    <property type="match status" value="1"/>
</dbReference>
<dbReference type="PROSITE" id="PS50850">
    <property type="entry name" value="MFS"/>
    <property type="match status" value="1"/>
</dbReference>
<feature type="transmembrane region" description="Helical" evidence="6">
    <location>
        <begin position="152"/>
        <end position="171"/>
    </location>
</feature>
<feature type="transmembrane region" description="Helical" evidence="6">
    <location>
        <begin position="360"/>
        <end position="384"/>
    </location>
</feature>
<name>A0A552UAM7_9SPHN</name>
<proteinExistence type="predicted"/>